<dbReference type="CDD" id="cd02440">
    <property type="entry name" value="AdoMet_MTases"/>
    <property type="match status" value="1"/>
</dbReference>
<dbReference type="KEGG" id="hda:BB347_08135"/>
<dbReference type="EMBL" id="FTNP01000002">
    <property type="protein sequence ID" value="SIR54422.1"/>
    <property type="molecule type" value="Genomic_DNA"/>
</dbReference>
<dbReference type="InterPro" id="IPR029063">
    <property type="entry name" value="SAM-dependent_MTases_sf"/>
</dbReference>
<reference evidence="1 4" key="1">
    <citation type="submission" date="2017-01" db="EMBL/GenBank/DDBJ databases">
        <title>Complete genome sequence of Haloterrigena daqingensis type strain (JX313T).</title>
        <authorList>
            <person name="Shuang W."/>
        </authorList>
    </citation>
    <scope>NUCLEOTIDE SEQUENCE [LARGE SCALE GENOMIC DNA]</scope>
    <source>
        <strain evidence="1 4">JX313</strain>
    </source>
</reference>
<dbReference type="RefSeq" id="WP_076580406.1">
    <property type="nucleotide sequence ID" value="NZ_CP019327.1"/>
</dbReference>
<dbReference type="GeneID" id="30955904"/>
<dbReference type="Pfam" id="PF13489">
    <property type="entry name" value="Methyltransf_23"/>
    <property type="match status" value="1"/>
</dbReference>
<keyword evidence="3" id="KW-1185">Reference proteome</keyword>
<dbReference type="SUPFAM" id="SSF53335">
    <property type="entry name" value="S-adenosyl-L-methionine-dependent methyltransferases"/>
    <property type="match status" value="1"/>
</dbReference>
<dbReference type="EMBL" id="CP019327">
    <property type="protein sequence ID" value="APX96587.1"/>
    <property type="molecule type" value="Genomic_DNA"/>
</dbReference>
<dbReference type="Gene3D" id="3.40.50.150">
    <property type="entry name" value="Vaccinia Virus protein VP39"/>
    <property type="match status" value="1"/>
</dbReference>
<dbReference type="GO" id="GO:0008168">
    <property type="term" value="F:methyltransferase activity"/>
    <property type="evidence" value="ECO:0007669"/>
    <property type="project" value="UniProtKB-KW"/>
</dbReference>
<dbReference type="AlphaFoldDB" id="A0A1N7BT05"/>
<dbReference type="Proteomes" id="UP000185687">
    <property type="component" value="Unassembled WGS sequence"/>
</dbReference>
<sequence>MNYSHLVKPSLSESDIESKISDHNWHHSIPFTDSVSTEGYVHYSNQLLKIDHLPDDLSGKHVLDIGPKHGFYSIEAMNRGAESVTAIDINAEREGVYDTLNEIFEFDLQLIIDDIMEHKFDREFDVVICFGVLHYIQDQKRFLDILSDLTQNSLCIDHPVTPSVRNRNSRFKPDNPEGGSWYQRKINSFAEYHAPIPTVPWIEQELSDRGFSIESKDTHVGVLLQRKLPKAAAIPSPHRYLPSRYVARAEQ</sequence>
<proteinExistence type="predicted"/>
<reference evidence="2 3" key="2">
    <citation type="submission" date="2017-01" db="EMBL/GenBank/DDBJ databases">
        <authorList>
            <person name="Mah S.A."/>
            <person name="Swanson W.J."/>
            <person name="Moy G.W."/>
            <person name="Vacquier V.D."/>
        </authorList>
    </citation>
    <scope>NUCLEOTIDE SEQUENCE [LARGE SCALE GENOMIC DNA]</scope>
    <source>
        <strain evidence="2 3">CGMCC 1.8909</strain>
    </source>
</reference>
<protein>
    <submittedName>
        <fullName evidence="2">Methyltransferase domain-containing protein</fullName>
    </submittedName>
</protein>
<evidence type="ECO:0000313" key="2">
    <source>
        <dbReference type="EMBL" id="SIR54422.1"/>
    </source>
</evidence>
<accession>A0A1N7BT05</accession>
<keyword evidence="2" id="KW-0808">Transferase</keyword>
<evidence type="ECO:0000313" key="4">
    <source>
        <dbReference type="Proteomes" id="UP000187321"/>
    </source>
</evidence>
<evidence type="ECO:0000313" key="1">
    <source>
        <dbReference type="EMBL" id="APX96587.1"/>
    </source>
</evidence>
<gene>
    <name evidence="1" type="ORF">BB347_08135</name>
    <name evidence="2" type="ORF">SAMN05421809_1343</name>
</gene>
<organism evidence="2 3">
    <name type="scientific">Natronorubrum daqingense</name>
    <dbReference type="NCBI Taxonomy" id="588898"/>
    <lineage>
        <taxon>Archaea</taxon>
        <taxon>Methanobacteriati</taxon>
        <taxon>Methanobacteriota</taxon>
        <taxon>Stenosarchaea group</taxon>
        <taxon>Halobacteria</taxon>
        <taxon>Halobacteriales</taxon>
        <taxon>Natrialbaceae</taxon>
        <taxon>Natronorubrum</taxon>
    </lineage>
</organism>
<dbReference type="GO" id="GO:0032259">
    <property type="term" value="P:methylation"/>
    <property type="evidence" value="ECO:0007669"/>
    <property type="project" value="UniProtKB-KW"/>
</dbReference>
<evidence type="ECO:0000313" key="3">
    <source>
        <dbReference type="Proteomes" id="UP000185687"/>
    </source>
</evidence>
<name>A0A1N7BT05_9EURY</name>
<dbReference type="Proteomes" id="UP000187321">
    <property type="component" value="Chromosome"/>
</dbReference>
<keyword evidence="2" id="KW-0489">Methyltransferase</keyword>